<evidence type="ECO:0000313" key="7">
    <source>
        <dbReference type="EMBL" id="KMZ73545.1"/>
    </source>
</evidence>
<gene>
    <name evidence="7" type="ORF">ZOSMA_146G00200</name>
</gene>
<keyword evidence="2 5" id="KW-0812">Transmembrane</keyword>
<evidence type="ECO:0000256" key="2">
    <source>
        <dbReference type="ARBA" id="ARBA00022692"/>
    </source>
</evidence>
<dbReference type="PANTHER" id="PTHR31415">
    <property type="entry name" value="OS05G0367900 PROTEIN"/>
    <property type="match status" value="1"/>
</dbReference>
<dbReference type="GO" id="GO:0098542">
    <property type="term" value="P:defense response to other organism"/>
    <property type="evidence" value="ECO:0007669"/>
    <property type="project" value="InterPro"/>
</dbReference>
<comment type="subcellular location">
    <subcellularLocation>
        <location evidence="1">Membrane</location>
        <topology evidence="1">Single-pass membrane protein</topology>
    </subcellularLocation>
</comment>
<protein>
    <submittedName>
        <fullName evidence="7">Harpin-induced like protein 10</fullName>
    </submittedName>
</protein>
<dbReference type="GO" id="GO:0009506">
    <property type="term" value="C:plasmodesma"/>
    <property type="evidence" value="ECO:0000318"/>
    <property type="project" value="GO_Central"/>
</dbReference>
<evidence type="ECO:0000256" key="1">
    <source>
        <dbReference type="ARBA" id="ARBA00004167"/>
    </source>
</evidence>
<keyword evidence="8" id="KW-1185">Reference proteome</keyword>
<evidence type="ECO:0000256" key="4">
    <source>
        <dbReference type="ARBA" id="ARBA00023136"/>
    </source>
</evidence>
<dbReference type="EMBL" id="LFYR01000569">
    <property type="protein sequence ID" value="KMZ73545.1"/>
    <property type="molecule type" value="Genomic_DNA"/>
</dbReference>
<feature type="transmembrane region" description="Helical" evidence="5">
    <location>
        <begin position="25"/>
        <end position="47"/>
    </location>
</feature>
<proteinExistence type="predicted"/>
<comment type="caution">
    <text evidence="7">The sequence shown here is derived from an EMBL/GenBank/DDBJ whole genome shotgun (WGS) entry which is preliminary data.</text>
</comment>
<name>A0A0K9PZA2_ZOSMR</name>
<keyword evidence="4 5" id="KW-0472">Membrane</keyword>
<organism evidence="7 8">
    <name type="scientific">Zostera marina</name>
    <name type="common">Eelgrass</name>
    <dbReference type="NCBI Taxonomy" id="29655"/>
    <lineage>
        <taxon>Eukaryota</taxon>
        <taxon>Viridiplantae</taxon>
        <taxon>Streptophyta</taxon>
        <taxon>Embryophyta</taxon>
        <taxon>Tracheophyta</taxon>
        <taxon>Spermatophyta</taxon>
        <taxon>Magnoliopsida</taxon>
        <taxon>Liliopsida</taxon>
        <taxon>Zosteraceae</taxon>
        <taxon>Zostera</taxon>
    </lineage>
</organism>
<evidence type="ECO:0000313" key="8">
    <source>
        <dbReference type="Proteomes" id="UP000036987"/>
    </source>
</evidence>
<dbReference type="PANTHER" id="PTHR31415:SF166">
    <property type="entry name" value="LATE EMBRYOGENESIS ABUNDANT (LEA) HYDROXYPROLINE-RICH GLYCOPROTEIN FAMILY"/>
    <property type="match status" value="1"/>
</dbReference>
<dbReference type="OMA" id="QITYYTA"/>
<dbReference type="InterPro" id="IPR004864">
    <property type="entry name" value="LEA_2"/>
</dbReference>
<evidence type="ECO:0000256" key="3">
    <source>
        <dbReference type="ARBA" id="ARBA00022989"/>
    </source>
</evidence>
<evidence type="ECO:0000259" key="6">
    <source>
        <dbReference type="Pfam" id="PF03168"/>
    </source>
</evidence>
<feature type="domain" description="Late embryogenesis abundant protein LEA-2 subgroup" evidence="6">
    <location>
        <begin position="80"/>
        <end position="183"/>
    </location>
</feature>
<dbReference type="GO" id="GO:0005886">
    <property type="term" value="C:plasma membrane"/>
    <property type="evidence" value="ECO:0000318"/>
    <property type="project" value="GO_Central"/>
</dbReference>
<feature type="transmembrane region" description="Helical" evidence="5">
    <location>
        <begin position="59"/>
        <end position="83"/>
    </location>
</feature>
<dbReference type="AlphaFoldDB" id="A0A0K9PZA2"/>
<reference evidence="8" key="1">
    <citation type="journal article" date="2016" name="Nature">
        <title>The genome of the seagrass Zostera marina reveals angiosperm adaptation to the sea.</title>
        <authorList>
            <person name="Olsen J.L."/>
            <person name="Rouze P."/>
            <person name="Verhelst B."/>
            <person name="Lin Y.-C."/>
            <person name="Bayer T."/>
            <person name="Collen J."/>
            <person name="Dattolo E."/>
            <person name="De Paoli E."/>
            <person name="Dittami S."/>
            <person name="Maumus F."/>
            <person name="Michel G."/>
            <person name="Kersting A."/>
            <person name="Lauritano C."/>
            <person name="Lohaus R."/>
            <person name="Toepel M."/>
            <person name="Tonon T."/>
            <person name="Vanneste K."/>
            <person name="Amirebrahimi M."/>
            <person name="Brakel J."/>
            <person name="Bostroem C."/>
            <person name="Chovatia M."/>
            <person name="Grimwood J."/>
            <person name="Jenkins J.W."/>
            <person name="Jueterbock A."/>
            <person name="Mraz A."/>
            <person name="Stam W.T."/>
            <person name="Tice H."/>
            <person name="Bornberg-Bauer E."/>
            <person name="Green P.J."/>
            <person name="Pearson G.A."/>
            <person name="Procaccini G."/>
            <person name="Duarte C.M."/>
            <person name="Schmutz J."/>
            <person name="Reusch T.B.H."/>
            <person name="Van de Peer Y."/>
        </authorList>
    </citation>
    <scope>NUCLEOTIDE SEQUENCE [LARGE SCALE GENOMIC DNA]</scope>
    <source>
        <strain evidence="8">cv. Finnish</strain>
    </source>
</reference>
<sequence length="217" mass="24717">MSVKHDHDCGNHRWHERHHDGIRRFFKVLLFLVILVLITVLIVWLVLRPTKPKFYLRDTTVMAFNLSITPSLLTTIIQATIAVRNPNQRIGIFYDRLQVYASYKSQPITLSSNIRPSYQPHKGVSVLSPFLYGTNVPIAPYLSTSLNQDEQSGSALLTVKIDGRIRWKVGSWTSGRYRLFVNCPAYLSFDTTFGSTDSNILSPVVRFQRISSCSVTV</sequence>
<dbReference type="Pfam" id="PF03168">
    <property type="entry name" value="LEA_2"/>
    <property type="match status" value="1"/>
</dbReference>
<dbReference type="InterPro" id="IPR044839">
    <property type="entry name" value="NDR1-like"/>
</dbReference>
<evidence type="ECO:0000256" key="5">
    <source>
        <dbReference type="SAM" id="Phobius"/>
    </source>
</evidence>
<dbReference type="OrthoDB" id="1426517at2759"/>
<dbReference type="Proteomes" id="UP000036987">
    <property type="component" value="Unassembled WGS sequence"/>
</dbReference>
<accession>A0A0K9PZA2</accession>
<keyword evidence="3 5" id="KW-1133">Transmembrane helix</keyword>